<dbReference type="InterPro" id="IPR029058">
    <property type="entry name" value="AB_hydrolase_fold"/>
</dbReference>
<evidence type="ECO:0000313" key="3">
    <source>
        <dbReference type="EMBL" id="MFC3266909.1"/>
    </source>
</evidence>
<reference evidence="4" key="1">
    <citation type="journal article" date="2019" name="Int. J. Syst. Evol. Microbiol.">
        <title>The Global Catalogue of Microorganisms (GCM) 10K type strain sequencing project: providing services to taxonomists for standard genome sequencing and annotation.</title>
        <authorList>
            <consortium name="The Broad Institute Genomics Platform"/>
            <consortium name="The Broad Institute Genome Sequencing Center for Infectious Disease"/>
            <person name="Wu L."/>
            <person name="Ma J."/>
        </authorList>
    </citation>
    <scope>NUCLEOTIDE SEQUENCE [LARGE SCALE GENOMIC DNA]</scope>
    <source>
        <strain evidence="4">CCM 7941</strain>
    </source>
</reference>
<dbReference type="InterPro" id="IPR051044">
    <property type="entry name" value="MAG_DAG_Lipase"/>
</dbReference>
<keyword evidence="3" id="KW-0378">Hydrolase</keyword>
<feature type="region of interest" description="Disordered" evidence="1">
    <location>
        <begin position="35"/>
        <end position="54"/>
    </location>
</feature>
<dbReference type="InterPro" id="IPR022742">
    <property type="entry name" value="Hydrolase_4"/>
</dbReference>
<comment type="caution">
    <text evidence="3">The sequence shown here is derived from an EMBL/GenBank/DDBJ whole genome shotgun (WGS) entry which is preliminary data.</text>
</comment>
<sequence length="328" mass="33769">MPVVLVLLSFVAVAAALLAGALIFGGPGVPSSFPERRAAPFHDGGAAPAPPLSRYRGDGGTGLALRAYPPAGRGGARGAVILLHGVLACSETMHPLAQALAAAGFAVYAPDIRGHGASGERGHIDYVGQLEADVAALLDAVRPPQPLTLAGYSAGGGLALRVAAGPLGSRFQSFMFLAPFLGPDAPTSMPAAGGGAWLRIGWPRLLALMLLNRSGVRRFNRLPVARFAVAPAGRGRFADSFDYSLAMNFGPPRDWRGAIAAIRRPFAVIAGADDDCFRAGGYAEAFAGAPFLRQLELAPGVDHASLPAAPEPVAMTVAAIARLQQERT</sequence>
<dbReference type="Pfam" id="PF12146">
    <property type="entry name" value="Hydrolase_4"/>
    <property type="match status" value="1"/>
</dbReference>
<name>A0ABV7LH98_9HYPH</name>
<evidence type="ECO:0000259" key="2">
    <source>
        <dbReference type="Pfam" id="PF12146"/>
    </source>
</evidence>
<gene>
    <name evidence="3" type="ORF">ACFOEX_11195</name>
</gene>
<protein>
    <submittedName>
        <fullName evidence="3">Alpha/beta hydrolase</fullName>
    </submittedName>
</protein>
<dbReference type="EMBL" id="JBHRUV010000062">
    <property type="protein sequence ID" value="MFC3266909.1"/>
    <property type="molecule type" value="Genomic_DNA"/>
</dbReference>
<dbReference type="Gene3D" id="3.40.50.1820">
    <property type="entry name" value="alpha/beta hydrolase"/>
    <property type="match status" value="1"/>
</dbReference>
<keyword evidence="4" id="KW-1185">Reference proteome</keyword>
<dbReference type="SUPFAM" id="SSF53474">
    <property type="entry name" value="alpha/beta-Hydrolases"/>
    <property type="match status" value="1"/>
</dbReference>
<accession>A0ABV7LH98</accession>
<evidence type="ECO:0000256" key="1">
    <source>
        <dbReference type="SAM" id="MobiDB-lite"/>
    </source>
</evidence>
<evidence type="ECO:0000313" key="4">
    <source>
        <dbReference type="Proteomes" id="UP001595536"/>
    </source>
</evidence>
<dbReference type="PANTHER" id="PTHR11614">
    <property type="entry name" value="PHOSPHOLIPASE-RELATED"/>
    <property type="match status" value="1"/>
</dbReference>
<dbReference type="Proteomes" id="UP001595536">
    <property type="component" value="Unassembled WGS sequence"/>
</dbReference>
<proteinExistence type="predicted"/>
<dbReference type="GO" id="GO:0016787">
    <property type="term" value="F:hydrolase activity"/>
    <property type="evidence" value="ECO:0007669"/>
    <property type="project" value="UniProtKB-KW"/>
</dbReference>
<dbReference type="RefSeq" id="WP_376830083.1">
    <property type="nucleotide sequence ID" value="NZ_JBHLWR010000006.1"/>
</dbReference>
<feature type="domain" description="Serine aminopeptidase S33" evidence="2">
    <location>
        <begin position="76"/>
        <end position="301"/>
    </location>
</feature>
<organism evidence="3 4">
    <name type="scientific">Camelimonas abortus</name>
    <dbReference type="NCBI Taxonomy" id="1017184"/>
    <lineage>
        <taxon>Bacteria</taxon>
        <taxon>Pseudomonadati</taxon>
        <taxon>Pseudomonadota</taxon>
        <taxon>Alphaproteobacteria</taxon>
        <taxon>Hyphomicrobiales</taxon>
        <taxon>Chelatococcaceae</taxon>
        <taxon>Camelimonas</taxon>
    </lineage>
</organism>